<accession>A0AB34H2L6</accession>
<evidence type="ECO:0000313" key="2">
    <source>
        <dbReference type="EMBL" id="KAJ8785934.1"/>
    </source>
</evidence>
<evidence type="ECO:0000256" key="1">
    <source>
        <dbReference type="SAM" id="MobiDB-lite"/>
    </source>
</evidence>
<feature type="compositionally biased region" description="Basic and acidic residues" evidence="1">
    <location>
        <begin position="63"/>
        <end position="81"/>
    </location>
</feature>
<dbReference type="EMBL" id="JAIQCJ010002005">
    <property type="protein sequence ID" value="KAJ8785934.1"/>
    <property type="molecule type" value="Genomic_DNA"/>
</dbReference>
<feature type="region of interest" description="Disordered" evidence="1">
    <location>
        <begin position="63"/>
        <end position="179"/>
    </location>
</feature>
<dbReference type="Proteomes" id="UP001159641">
    <property type="component" value="Unassembled WGS sequence"/>
</dbReference>
<proteinExistence type="predicted"/>
<gene>
    <name evidence="2" type="ORF">J1605_006894</name>
</gene>
<keyword evidence="3" id="KW-1185">Reference proteome</keyword>
<reference evidence="2 3" key="1">
    <citation type="submission" date="2022-11" db="EMBL/GenBank/DDBJ databases">
        <title>Whole genome sequence of Eschrichtius robustus ER-17-0199.</title>
        <authorList>
            <person name="Bruniche-Olsen A."/>
            <person name="Black A.N."/>
            <person name="Fields C.J."/>
            <person name="Walden K."/>
            <person name="Dewoody J.A."/>
        </authorList>
    </citation>
    <scope>NUCLEOTIDE SEQUENCE [LARGE SCALE GENOMIC DNA]</scope>
    <source>
        <strain evidence="2">ER-17-0199</strain>
        <tissue evidence="2">Blubber</tissue>
    </source>
</reference>
<evidence type="ECO:0000313" key="3">
    <source>
        <dbReference type="Proteomes" id="UP001159641"/>
    </source>
</evidence>
<dbReference type="AlphaFoldDB" id="A0AB34H2L6"/>
<organism evidence="2 3">
    <name type="scientific">Eschrichtius robustus</name>
    <name type="common">California gray whale</name>
    <name type="synonym">Eschrichtius gibbosus</name>
    <dbReference type="NCBI Taxonomy" id="9764"/>
    <lineage>
        <taxon>Eukaryota</taxon>
        <taxon>Metazoa</taxon>
        <taxon>Chordata</taxon>
        <taxon>Craniata</taxon>
        <taxon>Vertebrata</taxon>
        <taxon>Euteleostomi</taxon>
        <taxon>Mammalia</taxon>
        <taxon>Eutheria</taxon>
        <taxon>Laurasiatheria</taxon>
        <taxon>Artiodactyla</taxon>
        <taxon>Whippomorpha</taxon>
        <taxon>Cetacea</taxon>
        <taxon>Mysticeti</taxon>
        <taxon>Eschrichtiidae</taxon>
        <taxon>Eschrichtius</taxon>
    </lineage>
</organism>
<comment type="caution">
    <text evidence="2">The sequence shown here is derived from an EMBL/GenBank/DDBJ whole genome shotgun (WGS) entry which is preliminary data.</text>
</comment>
<feature type="compositionally biased region" description="Basic and acidic residues" evidence="1">
    <location>
        <begin position="106"/>
        <end position="117"/>
    </location>
</feature>
<sequence>MRPTQTNVAINPLPPELVHKFAWLLSQPPIPNLSARLTASGTAAPDGLHCPPPTRLFTARTQKEGWEAEAGPRCKGNRENVEEGSVPPEDLQSLEPRGLHRRRRRSRDDRRAREEPRGPGPGCGGAREKAGGPGRVPAGTRRVIRLPVQQPWRYSLYPPPPSPSSQEDVGSGRGRDRPSLELVLGASRLSAHTAAVATSLPRLRPSLARRPALACLSRVAARSS</sequence>
<protein>
    <submittedName>
        <fullName evidence="2">Uncharacterized protein</fullName>
    </submittedName>
</protein>
<name>A0AB34H2L6_ESCRO</name>